<evidence type="ECO:0000256" key="1">
    <source>
        <dbReference type="ARBA" id="ARBA00004141"/>
    </source>
</evidence>
<keyword evidence="5 6" id="KW-0472">Membrane</keyword>
<accession>A0A0D2NKG6</accession>
<evidence type="ECO:0000256" key="4">
    <source>
        <dbReference type="ARBA" id="ARBA00022989"/>
    </source>
</evidence>
<dbReference type="OrthoDB" id="340608at2759"/>
<dbReference type="Pfam" id="PF03381">
    <property type="entry name" value="CDC50"/>
    <property type="match status" value="1"/>
</dbReference>
<evidence type="ECO:0008006" key="11">
    <source>
        <dbReference type="Google" id="ProtNLM"/>
    </source>
</evidence>
<dbReference type="GO" id="GO:0045332">
    <property type="term" value="P:phospholipid translocation"/>
    <property type="evidence" value="ECO:0007669"/>
    <property type="project" value="UniProtKB-UniRule"/>
</dbReference>
<evidence type="ECO:0000313" key="9">
    <source>
        <dbReference type="EMBL" id="KJA17071.1"/>
    </source>
</evidence>
<sequence>MGLFNRKKKQDSDAGGSSENKKEKGGWKRPANTAFKQQRLKAWQPILTPKTVLPTFFVIGILFTIIGGLLIWGASLVSEMTFDYTDCETLTPATSLDSLTFVDLPANKYSYRIRSSEEKNSHPSTPQYAFLDNSGNASVTDVSEKQQCIVEFDVPVDLQPAVLFYYKLTNFFQNHRRYVKSLNSDQLKGKFVSVSTLDDSDCKPLSSINKTAIYPCGLIANSLFNDTFSAPTLLNPTESNPSQEYVFSFTGIAWPGESNKYVSNAVPGGYSSYMDILPPPNWALRFPNGYTNSTPPPDLKSDEHFQNWMRTAGLSTFTKLYGRNDADTMRKGRYRIIIGMNFPVLPYKGTKSFVISTVSWIGGKNPFLGWAYVAAGSIFVLLAIMGTARHLIKPSPPSPALPRPALPTQRSVLRHLHAPCQLFSRRTVAACPASAYERSALNTHRVRSIAAGPVAHTTPPPPPPP</sequence>
<evidence type="ECO:0000256" key="2">
    <source>
        <dbReference type="ARBA" id="ARBA00009457"/>
    </source>
</evidence>
<keyword evidence="4 8" id="KW-1133">Transmembrane helix</keyword>
<evidence type="ECO:0000256" key="3">
    <source>
        <dbReference type="ARBA" id="ARBA00022692"/>
    </source>
</evidence>
<evidence type="ECO:0000256" key="6">
    <source>
        <dbReference type="PIRNR" id="PIRNR015840"/>
    </source>
</evidence>
<dbReference type="OMA" id="FWQKPVY"/>
<evidence type="ECO:0000313" key="10">
    <source>
        <dbReference type="Proteomes" id="UP000054270"/>
    </source>
</evidence>
<keyword evidence="3 8" id="KW-0812">Transmembrane</keyword>
<organism evidence="9 10">
    <name type="scientific">Hypholoma sublateritium (strain FD-334 SS-4)</name>
    <dbReference type="NCBI Taxonomy" id="945553"/>
    <lineage>
        <taxon>Eukaryota</taxon>
        <taxon>Fungi</taxon>
        <taxon>Dikarya</taxon>
        <taxon>Basidiomycota</taxon>
        <taxon>Agaricomycotina</taxon>
        <taxon>Agaricomycetes</taxon>
        <taxon>Agaricomycetidae</taxon>
        <taxon>Agaricales</taxon>
        <taxon>Agaricineae</taxon>
        <taxon>Strophariaceae</taxon>
        <taxon>Hypholoma</taxon>
    </lineage>
</organism>
<dbReference type="STRING" id="945553.A0A0D2NKG6"/>
<dbReference type="EMBL" id="KN817610">
    <property type="protein sequence ID" value="KJA17071.1"/>
    <property type="molecule type" value="Genomic_DNA"/>
</dbReference>
<keyword evidence="10" id="KW-1185">Reference proteome</keyword>
<comment type="subcellular location">
    <subcellularLocation>
        <location evidence="1">Membrane</location>
        <topology evidence="1">Multi-pass membrane protein</topology>
    </subcellularLocation>
</comment>
<dbReference type="Proteomes" id="UP000054270">
    <property type="component" value="Unassembled WGS sequence"/>
</dbReference>
<dbReference type="GO" id="GO:0005886">
    <property type="term" value="C:plasma membrane"/>
    <property type="evidence" value="ECO:0007669"/>
    <property type="project" value="TreeGrafter"/>
</dbReference>
<reference evidence="10" key="1">
    <citation type="submission" date="2014-04" db="EMBL/GenBank/DDBJ databases">
        <title>Evolutionary Origins and Diversification of the Mycorrhizal Mutualists.</title>
        <authorList>
            <consortium name="DOE Joint Genome Institute"/>
            <consortium name="Mycorrhizal Genomics Consortium"/>
            <person name="Kohler A."/>
            <person name="Kuo A."/>
            <person name="Nagy L.G."/>
            <person name="Floudas D."/>
            <person name="Copeland A."/>
            <person name="Barry K.W."/>
            <person name="Cichocki N."/>
            <person name="Veneault-Fourrey C."/>
            <person name="LaButti K."/>
            <person name="Lindquist E.A."/>
            <person name="Lipzen A."/>
            <person name="Lundell T."/>
            <person name="Morin E."/>
            <person name="Murat C."/>
            <person name="Riley R."/>
            <person name="Ohm R."/>
            <person name="Sun H."/>
            <person name="Tunlid A."/>
            <person name="Henrissat B."/>
            <person name="Grigoriev I.V."/>
            <person name="Hibbett D.S."/>
            <person name="Martin F."/>
        </authorList>
    </citation>
    <scope>NUCLEOTIDE SEQUENCE [LARGE SCALE GENOMIC DNA]</scope>
    <source>
        <strain evidence="10">FD-334 SS-4</strain>
    </source>
</reference>
<feature type="region of interest" description="Disordered" evidence="7">
    <location>
        <begin position="1"/>
        <end position="30"/>
    </location>
</feature>
<gene>
    <name evidence="9" type="ORF">HYPSUDRAFT_206527</name>
</gene>
<dbReference type="AlphaFoldDB" id="A0A0D2NKG6"/>
<dbReference type="GO" id="GO:0005783">
    <property type="term" value="C:endoplasmic reticulum"/>
    <property type="evidence" value="ECO:0007669"/>
    <property type="project" value="TreeGrafter"/>
</dbReference>
<dbReference type="PANTHER" id="PTHR10926:SF0">
    <property type="entry name" value="CDC50, ISOFORM A"/>
    <property type="match status" value="1"/>
</dbReference>
<evidence type="ECO:0000256" key="5">
    <source>
        <dbReference type="ARBA" id="ARBA00023136"/>
    </source>
</evidence>
<dbReference type="GO" id="GO:0005794">
    <property type="term" value="C:Golgi apparatus"/>
    <property type="evidence" value="ECO:0007669"/>
    <property type="project" value="TreeGrafter"/>
</dbReference>
<dbReference type="PIRSF" id="PIRSF015840">
    <property type="entry name" value="DUF284_TM_euk"/>
    <property type="match status" value="1"/>
</dbReference>
<protein>
    <recommendedName>
        <fullName evidence="11">Cell cycle control protein</fullName>
    </recommendedName>
</protein>
<evidence type="ECO:0000256" key="8">
    <source>
        <dbReference type="SAM" id="Phobius"/>
    </source>
</evidence>
<evidence type="ECO:0000256" key="7">
    <source>
        <dbReference type="SAM" id="MobiDB-lite"/>
    </source>
</evidence>
<dbReference type="PANTHER" id="PTHR10926">
    <property type="entry name" value="CELL CYCLE CONTROL PROTEIN 50"/>
    <property type="match status" value="1"/>
</dbReference>
<name>A0A0D2NKG6_HYPSF</name>
<dbReference type="InterPro" id="IPR005045">
    <property type="entry name" value="CDC50/LEM3_fam"/>
</dbReference>
<comment type="similarity">
    <text evidence="2 6">Belongs to the CDC50/LEM3 family.</text>
</comment>
<proteinExistence type="inferred from homology"/>
<feature type="transmembrane region" description="Helical" evidence="8">
    <location>
        <begin position="51"/>
        <end position="72"/>
    </location>
</feature>